<gene>
    <name evidence="2" type="ORF">THAOC_01174</name>
</gene>
<name>K0TE76_THAOC</name>
<feature type="compositionally biased region" description="Polar residues" evidence="1">
    <location>
        <begin position="1"/>
        <end position="30"/>
    </location>
</feature>
<sequence length="205" mass="22186">ARTEARTGQSTRPGKCRSTQWLRPSLSGTGVATGRKTSRGRSSPAALTESALSGGLDDVPDFHPQLSGCGGGMVSKYDTPQKVTLISAGNALDGFTCESGGCRHRLKIAKFQASDITTGDYMSLIISSRDENGRQRVQYLDSTRQYWPSSDGPVYRASSRWVMCFLAFFTLGPDARLMPARKLDRVSPFAEEDAALKGPVHLSFS</sequence>
<protein>
    <submittedName>
        <fullName evidence="2">Uncharacterized protein</fullName>
    </submittedName>
</protein>
<organism evidence="2 3">
    <name type="scientific">Thalassiosira oceanica</name>
    <name type="common">Marine diatom</name>
    <dbReference type="NCBI Taxonomy" id="159749"/>
    <lineage>
        <taxon>Eukaryota</taxon>
        <taxon>Sar</taxon>
        <taxon>Stramenopiles</taxon>
        <taxon>Ochrophyta</taxon>
        <taxon>Bacillariophyta</taxon>
        <taxon>Coscinodiscophyceae</taxon>
        <taxon>Thalassiosirophycidae</taxon>
        <taxon>Thalassiosirales</taxon>
        <taxon>Thalassiosiraceae</taxon>
        <taxon>Thalassiosira</taxon>
    </lineage>
</organism>
<comment type="caution">
    <text evidence="2">The sequence shown here is derived from an EMBL/GenBank/DDBJ whole genome shotgun (WGS) entry which is preliminary data.</text>
</comment>
<evidence type="ECO:0000256" key="1">
    <source>
        <dbReference type="SAM" id="MobiDB-lite"/>
    </source>
</evidence>
<accession>K0TE76</accession>
<evidence type="ECO:0000313" key="2">
    <source>
        <dbReference type="EMBL" id="EJK77023.1"/>
    </source>
</evidence>
<dbReference type="AlphaFoldDB" id="K0TE76"/>
<keyword evidence="3" id="KW-1185">Reference proteome</keyword>
<evidence type="ECO:0000313" key="3">
    <source>
        <dbReference type="Proteomes" id="UP000266841"/>
    </source>
</evidence>
<dbReference type="Proteomes" id="UP000266841">
    <property type="component" value="Unassembled WGS sequence"/>
</dbReference>
<proteinExistence type="predicted"/>
<reference evidence="2 3" key="1">
    <citation type="journal article" date="2012" name="Genome Biol.">
        <title>Genome and low-iron response of an oceanic diatom adapted to chronic iron limitation.</title>
        <authorList>
            <person name="Lommer M."/>
            <person name="Specht M."/>
            <person name="Roy A.S."/>
            <person name="Kraemer L."/>
            <person name="Andreson R."/>
            <person name="Gutowska M.A."/>
            <person name="Wolf J."/>
            <person name="Bergner S.V."/>
            <person name="Schilhabel M.B."/>
            <person name="Klostermeier U.C."/>
            <person name="Beiko R.G."/>
            <person name="Rosenstiel P."/>
            <person name="Hippler M."/>
            <person name="Laroche J."/>
        </authorList>
    </citation>
    <scope>NUCLEOTIDE SEQUENCE [LARGE SCALE GENOMIC DNA]</scope>
    <source>
        <strain evidence="2 3">CCMP1005</strain>
    </source>
</reference>
<feature type="non-terminal residue" evidence="2">
    <location>
        <position position="1"/>
    </location>
</feature>
<feature type="region of interest" description="Disordered" evidence="1">
    <location>
        <begin position="1"/>
        <end position="58"/>
    </location>
</feature>
<dbReference type="EMBL" id="AGNL01001398">
    <property type="protein sequence ID" value="EJK77023.1"/>
    <property type="molecule type" value="Genomic_DNA"/>
</dbReference>